<dbReference type="Proteomes" id="UP001161094">
    <property type="component" value="Unassembled WGS sequence"/>
</dbReference>
<evidence type="ECO:0000256" key="3">
    <source>
        <dbReference type="ARBA" id="ARBA00022679"/>
    </source>
</evidence>
<dbReference type="AlphaFoldDB" id="A0AA42IU39"/>
<dbReference type="InterPro" id="IPR001173">
    <property type="entry name" value="Glyco_trans_2-like"/>
</dbReference>
<sequence length="307" mass="34738">MSPRVAILLCTYQGEQYLDEQLDSFAAQRYTQWKAWVSDDGSHDNTRALLAAYQQKWGKDRLSICEGPRKGFVANFMSLICQRDIEADYYALSDQDDVWHTDKLARAIQSLESTPPDVPALYCSRTDLINEHGELIGRSRHFTRKPAFANALVQNIAGGNTMVFNNAARKLLISAGSDIQVIAHDWWIYIVVSACGGVIHYDENPTLRYRQHSENLIGSNAGLRATMVRIKMLFQGRLKTWVDANVNALQTIVPHMTPDNRELFERFQTARKRSIVPRTIGILRAGIYHQTQLGNLGLLASAIFNRI</sequence>
<evidence type="ECO:0000313" key="6">
    <source>
        <dbReference type="Proteomes" id="UP001161094"/>
    </source>
</evidence>
<dbReference type="Gene3D" id="3.90.550.10">
    <property type="entry name" value="Spore Coat Polysaccharide Biosynthesis Protein SpsA, Chain A"/>
    <property type="match status" value="1"/>
</dbReference>
<dbReference type="PANTHER" id="PTHR43685">
    <property type="entry name" value="GLYCOSYLTRANSFERASE"/>
    <property type="match status" value="1"/>
</dbReference>
<dbReference type="RefSeq" id="WP_279994264.1">
    <property type="nucleotide sequence ID" value="NZ_JAOCDZ010000003.1"/>
</dbReference>
<keyword evidence="3" id="KW-0808">Transferase</keyword>
<evidence type="ECO:0000259" key="4">
    <source>
        <dbReference type="Pfam" id="PF00535"/>
    </source>
</evidence>
<evidence type="ECO:0000256" key="2">
    <source>
        <dbReference type="ARBA" id="ARBA00022676"/>
    </source>
</evidence>
<gene>
    <name evidence="5" type="ORF">N5D93_05455</name>
</gene>
<dbReference type="InterPro" id="IPR050834">
    <property type="entry name" value="Glycosyltransf_2"/>
</dbReference>
<dbReference type="GO" id="GO:0016757">
    <property type="term" value="F:glycosyltransferase activity"/>
    <property type="evidence" value="ECO:0007669"/>
    <property type="project" value="UniProtKB-KW"/>
</dbReference>
<keyword evidence="2" id="KW-0328">Glycosyltransferase</keyword>
<dbReference type="PANTHER" id="PTHR43685:SF5">
    <property type="entry name" value="GLYCOSYLTRANSFERASE EPSE-RELATED"/>
    <property type="match status" value="1"/>
</dbReference>
<protein>
    <submittedName>
        <fullName evidence="5">Glycosyltransferase family 2 protein</fullName>
    </submittedName>
</protein>
<feature type="domain" description="Glycosyltransferase 2-like" evidence="4">
    <location>
        <begin position="7"/>
        <end position="141"/>
    </location>
</feature>
<organism evidence="5 6">
    <name type="scientific">Achromobacter spanius</name>
    <dbReference type="NCBI Taxonomy" id="217203"/>
    <lineage>
        <taxon>Bacteria</taxon>
        <taxon>Pseudomonadati</taxon>
        <taxon>Pseudomonadota</taxon>
        <taxon>Betaproteobacteria</taxon>
        <taxon>Burkholderiales</taxon>
        <taxon>Alcaligenaceae</taxon>
        <taxon>Achromobacter</taxon>
    </lineage>
</organism>
<dbReference type="InterPro" id="IPR029044">
    <property type="entry name" value="Nucleotide-diphossugar_trans"/>
</dbReference>
<evidence type="ECO:0000313" key="5">
    <source>
        <dbReference type="EMBL" id="MDH0735245.1"/>
    </source>
</evidence>
<dbReference type="EMBL" id="JAOCDZ010000003">
    <property type="protein sequence ID" value="MDH0735245.1"/>
    <property type="molecule type" value="Genomic_DNA"/>
</dbReference>
<evidence type="ECO:0000256" key="1">
    <source>
        <dbReference type="ARBA" id="ARBA00006739"/>
    </source>
</evidence>
<proteinExistence type="inferred from homology"/>
<name>A0AA42IU39_9BURK</name>
<dbReference type="CDD" id="cd04196">
    <property type="entry name" value="GT_2_like_d"/>
    <property type="match status" value="1"/>
</dbReference>
<dbReference type="Pfam" id="PF00535">
    <property type="entry name" value="Glycos_transf_2"/>
    <property type="match status" value="1"/>
</dbReference>
<comment type="caution">
    <text evidence="5">The sequence shown here is derived from an EMBL/GenBank/DDBJ whole genome shotgun (WGS) entry which is preliminary data.</text>
</comment>
<reference evidence="5" key="1">
    <citation type="submission" date="2022-09" db="EMBL/GenBank/DDBJ databases">
        <title>Intensive care unit water sources are persistently colonized with multi-drug resistant bacteria and are the site of extensive horizontal gene transfer of antibiotic resistance genes.</title>
        <authorList>
            <person name="Diorio-Toth L."/>
        </authorList>
    </citation>
    <scope>NUCLEOTIDE SEQUENCE</scope>
    <source>
        <strain evidence="5">GD03843</strain>
    </source>
</reference>
<comment type="similarity">
    <text evidence="1">Belongs to the glycosyltransferase 2 family.</text>
</comment>
<dbReference type="SUPFAM" id="SSF53448">
    <property type="entry name" value="Nucleotide-diphospho-sugar transferases"/>
    <property type="match status" value="1"/>
</dbReference>
<accession>A0AA42IU39</accession>